<sequence>MVQYQTGHSHHPQHYWKLQNWSAEPRLLRAQHRKGTLPFPAPAAKTTPARLAQIASRFERNLINYEACDIRELRRFVTDRRLKPQRGDATDSARVTREELIKRLERADETAKFEQFLDLPAELRVKVYECAGELYSEKEIVAALPPPPIAGVCRQLRKESLPVFYGKQRVAICLSIDDAGHANLLLRSKNFFKHARPDTFAAIVKLKVEVVQGCKRVAWVTDLPRRGPDCRISEPEVIGSSAHETPDDSATVEEIKERERIERERIEEKDALLNMFFGKMALRGEGMRLRRGDGEELREVLSEV</sequence>
<dbReference type="PANTHER" id="PTHR42085">
    <property type="entry name" value="F-BOX DOMAIN-CONTAINING PROTEIN"/>
    <property type="match status" value="1"/>
</dbReference>
<dbReference type="EMBL" id="CAVMBE010000024">
    <property type="protein sequence ID" value="CAK4010453.1"/>
    <property type="molecule type" value="Genomic_DNA"/>
</dbReference>
<dbReference type="Proteomes" id="UP001296104">
    <property type="component" value="Unassembled WGS sequence"/>
</dbReference>
<keyword evidence="2" id="KW-1185">Reference proteome</keyword>
<name>A0AAI8YYP8_9PEZI</name>
<dbReference type="InterPro" id="IPR038883">
    <property type="entry name" value="AN11006-like"/>
</dbReference>
<proteinExistence type="predicted"/>
<evidence type="ECO:0000313" key="1">
    <source>
        <dbReference type="EMBL" id="CAK4010453.1"/>
    </source>
</evidence>
<reference evidence="1" key="1">
    <citation type="submission" date="2023-11" db="EMBL/GenBank/DDBJ databases">
        <authorList>
            <person name="Alioto T."/>
            <person name="Alioto T."/>
            <person name="Gomez Garrido J."/>
        </authorList>
    </citation>
    <scope>NUCLEOTIDE SEQUENCE</scope>
</reference>
<organism evidence="1 2">
    <name type="scientific">Lecanosticta acicola</name>
    <dbReference type="NCBI Taxonomy" id="111012"/>
    <lineage>
        <taxon>Eukaryota</taxon>
        <taxon>Fungi</taxon>
        <taxon>Dikarya</taxon>
        <taxon>Ascomycota</taxon>
        <taxon>Pezizomycotina</taxon>
        <taxon>Dothideomycetes</taxon>
        <taxon>Dothideomycetidae</taxon>
        <taxon>Mycosphaerellales</taxon>
        <taxon>Mycosphaerellaceae</taxon>
        <taxon>Lecanosticta</taxon>
    </lineage>
</organism>
<gene>
    <name evidence="1" type="ORF">LECACI_7A004421</name>
</gene>
<dbReference type="AlphaFoldDB" id="A0AAI8YYP8"/>
<dbReference type="PANTHER" id="PTHR42085:SF1">
    <property type="entry name" value="F-BOX DOMAIN-CONTAINING PROTEIN"/>
    <property type="match status" value="1"/>
</dbReference>
<evidence type="ECO:0000313" key="2">
    <source>
        <dbReference type="Proteomes" id="UP001296104"/>
    </source>
</evidence>
<comment type="caution">
    <text evidence="1">The sequence shown here is derived from an EMBL/GenBank/DDBJ whole genome shotgun (WGS) entry which is preliminary data.</text>
</comment>
<accession>A0AAI8YYP8</accession>
<protein>
    <submittedName>
        <fullName evidence="1">Uncharacterized protein</fullName>
    </submittedName>
</protein>